<protein>
    <submittedName>
        <fullName evidence="3">Uncharacterized protein</fullName>
    </submittedName>
</protein>
<reference evidence="3" key="1">
    <citation type="submission" date="2019-06" db="EMBL/GenBank/DDBJ databases">
        <authorList>
            <person name="Zheng W."/>
        </authorList>
    </citation>
    <scope>NUCLEOTIDE SEQUENCE</scope>
    <source>
        <strain evidence="3">QDHG01</strain>
    </source>
</reference>
<keyword evidence="4" id="KW-1185">Reference proteome</keyword>
<keyword evidence="2" id="KW-0472">Membrane</keyword>
<evidence type="ECO:0000313" key="4">
    <source>
        <dbReference type="Proteomes" id="UP000785679"/>
    </source>
</evidence>
<dbReference type="EMBL" id="RRYP01013415">
    <property type="protein sequence ID" value="TNV76528.1"/>
    <property type="molecule type" value="Genomic_DNA"/>
</dbReference>
<keyword evidence="2" id="KW-1133">Transmembrane helix</keyword>
<dbReference type="AlphaFoldDB" id="A0A8J8NKQ0"/>
<dbReference type="Proteomes" id="UP000785679">
    <property type="component" value="Unassembled WGS sequence"/>
</dbReference>
<gene>
    <name evidence="3" type="ORF">FGO68_gene3575</name>
</gene>
<feature type="transmembrane region" description="Helical" evidence="2">
    <location>
        <begin position="170"/>
        <end position="191"/>
    </location>
</feature>
<evidence type="ECO:0000313" key="3">
    <source>
        <dbReference type="EMBL" id="TNV76528.1"/>
    </source>
</evidence>
<keyword evidence="2" id="KW-0812">Transmembrane</keyword>
<comment type="caution">
    <text evidence="3">The sequence shown here is derived from an EMBL/GenBank/DDBJ whole genome shotgun (WGS) entry which is preliminary data.</text>
</comment>
<accession>A0A8J8NKQ0</accession>
<feature type="transmembrane region" description="Helical" evidence="2">
    <location>
        <begin position="226"/>
        <end position="244"/>
    </location>
</feature>
<sequence>MVEQLNSSFKNTGENLNIDAQNQEYAAKIQMLEKQKAELERELKKKSKAKQICISIDDLKEMKATALKFFSNKKTGKIVPKVIDESGNKFDIENSGNSKKLSFNIVQDDINDCENSEEWDLTITITLGSGITFLKIFCDLLEYCSENSDYIYQQFANIEQGLGNLTASTIFSSFIASVLIGVIMGGAAIVIEKIVDYLGGKCQDYLKVTLGKSIKVPELLKTILDVIFKISMGVLAGGLGFCVVRTIAAGTALPVIGGIVTILSFGAFLITYSIPSE</sequence>
<evidence type="ECO:0000256" key="2">
    <source>
        <dbReference type="SAM" id="Phobius"/>
    </source>
</evidence>
<proteinExistence type="predicted"/>
<evidence type="ECO:0000256" key="1">
    <source>
        <dbReference type="SAM" id="Coils"/>
    </source>
</evidence>
<feature type="transmembrane region" description="Helical" evidence="2">
    <location>
        <begin position="251"/>
        <end position="274"/>
    </location>
</feature>
<organism evidence="3 4">
    <name type="scientific">Halteria grandinella</name>
    <dbReference type="NCBI Taxonomy" id="5974"/>
    <lineage>
        <taxon>Eukaryota</taxon>
        <taxon>Sar</taxon>
        <taxon>Alveolata</taxon>
        <taxon>Ciliophora</taxon>
        <taxon>Intramacronucleata</taxon>
        <taxon>Spirotrichea</taxon>
        <taxon>Stichotrichia</taxon>
        <taxon>Sporadotrichida</taxon>
        <taxon>Halteriidae</taxon>
        <taxon>Halteria</taxon>
    </lineage>
</organism>
<keyword evidence="1" id="KW-0175">Coiled coil</keyword>
<feature type="coiled-coil region" evidence="1">
    <location>
        <begin position="15"/>
        <end position="52"/>
    </location>
</feature>
<name>A0A8J8NKQ0_HALGN</name>